<keyword evidence="11" id="KW-0802">TPR repeat</keyword>
<keyword evidence="8" id="KW-0677">Repeat</keyword>
<protein>
    <submittedName>
        <fullName evidence="20">Oidioi.mRNA.OKI2018_I69.chr2.g6144.t1.cds</fullName>
    </submittedName>
</protein>
<dbReference type="Gene3D" id="1.20.58.760">
    <property type="entry name" value="Peptidase M41"/>
    <property type="match status" value="1"/>
</dbReference>
<name>A0ABN7T238_OIKDI</name>
<dbReference type="InterPro" id="IPR041569">
    <property type="entry name" value="AAA_lid_3"/>
</dbReference>
<keyword evidence="18" id="KW-0812">Transmembrane</keyword>
<keyword evidence="12" id="KW-0862">Zinc</keyword>
<dbReference type="InterPro" id="IPR003593">
    <property type="entry name" value="AAA+_ATPase"/>
</dbReference>
<dbReference type="SUPFAM" id="SSF140990">
    <property type="entry name" value="FtsH protease domain-like"/>
    <property type="match status" value="1"/>
</dbReference>
<evidence type="ECO:0000313" key="20">
    <source>
        <dbReference type="EMBL" id="CAG5111873.1"/>
    </source>
</evidence>
<keyword evidence="9" id="KW-0863">Zinc-finger</keyword>
<keyword evidence="7" id="KW-0479">Metal-binding</keyword>
<dbReference type="Pfam" id="PF24760">
    <property type="entry name" value="TPR_IF140_C"/>
    <property type="match status" value="1"/>
</dbReference>
<dbReference type="SUPFAM" id="SSF69304">
    <property type="entry name" value="Tricorn protease N-terminal domain"/>
    <property type="match status" value="1"/>
</dbReference>
<dbReference type="PROSITE" id="PS00674">
    <property type="entry name" value="AAA"/>
    <property type="match status" value="1"/>
</dbReference>
<sequence length="2258" mass="253656">MMQRLFLSRSFLLARRVSLRPVNFPQSRQLSLTTNLDRRVRRTKRTDSDKAEQEPEPEDHLEAFEKYRKVQQEKKKIRSKEEKAKANVLKEENAKKERALNMAVNILLGIILLIGLDSLYRYIDLTSQMRMQEDLENLDRIPMDRFFTHYLARGEVEDMVIRFDGTEQKEVVVSLQNGQKFLMNVNYNNFHTELGKFENEYNIHPSERIAGRNLRTLTTGSTFKSIHDFSDYKANIQGQLLGCVFSMIITAYYLFIGGGTVKGLRQRLMQMGQMVMRQMESNNPNAKKNSITPVMKTNVKLSDVAGMKGEKQEIEEFVQYLKNPDRFTSLGARMPKGVLLTGPPGTGKTMLAKAVANDCNVPFYYKASSEFVQSLAGKGAKDIRDMFAIARKNQPCIVFIDELDAIGKKRATGMSMGGGATEKDNTLNQLLVEMDGMTGSEKDTIVLMAATNNPESLDEALVRPGRFDRKIQCDLPPTDGRREIFMVHLKTIKTEKPPKVYAEMLAKLTPGFSGAQIANVVNEAALLAAREESDLIKSSHFEAAIDRVMSGTRKDNNTIKQETKAILAALEAGKCVVSWLSETQDPVLKASIVPRSHWNVGYTQYQTKERFLQSEEYLKERLGVLLAPKIAQKVLFGRVSTQIDNDRDSTNASDLATKMVKSFGFSPTVGQVNFTDDNMYSDGTKRNIDLERQNIMNAAIAAAEELLLQNKEKLQEVVDLLIREEMTLFFDHALPELAGECEEIIFHDKEQRLAVSSFNSSTNQGVVTVYNSNGIAVDSEVKHVRPVKILWHPQKPILAAVWSSGSVLIWNTLNGEKTEHSELASDGNSITNLAWSQPGGKRLVTIQNDGVVKSFRANAKAQLQLKPAWEHSIPSGAGAILCRKQEGASSDLAKMAVAAVSGEDLFGQLHTSRSMDLTQTVESLGFFVGANDGKIYFIDAKGQLAERLAAPAGITEFKFNPERSILVTVCNDISLAAFRVTPDSSLMELGKIKLSGKTISCDWAAPGVMVSTTGDSSLKIWDMQASEHHLVQNEDGASMTSVACHNGTVAAASGANGVSFWSYSRNKSNAVVLKSKKSSSTKRASSLTWFKKSLLTPLLAVASQNSAFYLREQEISEISRGDMQIVQLGPKRLQILQKSGNLVHDNDVPIYNIAMCPPNFTIYSGQSMFIQEMGPNGLVTNSGSFESPSQQLAMSAQTVYSFNDDQTKIRCHSLAGVEKQILTLGGFSAKMTINGNYLAAAIVPSTVKVFDLARREAKQTVHRELTSLGADIGVITDLAINSTSNRLSMTTDNGRGESNSRIHIYAPDRQKMFSFDINDENENEEDFDRFYPLNMKWDEHDKQLLAIEYASASEHIVVLVWSTDSEVVRQEEIAFPNDGRKFLSLCTPNLIFSTTDSEIKKVPLQDFVGLDECDNTTRVALLDFSRQMALGDLDSAFNSIKLIKNETVWLNLAKRCVYTKRLDVAQVCLANMGNAAAAAAVRKAQNEEPLEARVAMLALQLGMNKEAEELYIQSKRFDLLNKFYQAIGRWDDALSTAKESDRLHLRATHYNFAKKCEWEKEYDQAVGHYEESKTHRFEIPRMLFDKPDRLEAYVKKNADMNKWWAQYMEYTGEFEEAEKFYKQCGDFLALARVLCVKEDFNEADKLANETGDPAACLHMARHHELAGDIKQSIHFYTRAGAYNNVIRICKEHGFEDQLFNVALLRKVQNYYNLFVMYRQRQEAMKCLARLGDVKKMVEFAQLARDPSLFILAGNYLRSTNAWQEDPAILKAIVTFYRKARKLDLMTTFFIECAQHQIDSASDYEQALGLLQQAVKQLQSSKADTTEQINTLREKAVDYKKFLDVKKAMASSPSDGIDEVTALMREVHEGKSAVRMADLAAFCVKFHASSNPTKATEYLKVIQKDSERHVTEFVDKDTIKKLKTSIAASRAATQSQNETMNPFSDVEHPWSWMQREEIGCSTCSGQINPFGVFYTHPVMKTIQCEKCRDFYSNGLFTTDAEGYYEHCRWCADGGTLYGCDKCVESFCKQCVLRNLGRAGVTECESSAKWMCYICDPSKVEKCVAFTQRIKKCVKLHDIALEEQTKKKEQNRLKRQRLLAAQQKAKSKRSDGESTDEEEIEKQLLGFVDMFAKMIEDDNLDFTVKRQVLAKLKKNDRKFNALKSEAEKRVNEAKASKKSRKKPAEKKKKKIIENSSESEPEFQKNLNSSDEDAPSTSAKKPSRARVNLLSKKKGKKALPKPKKGSSEESESDGSSSGFDF</sequence>
<dbReference type="InterPro" id="IPR025766">
    <property type="entry name" value="ADD"/>
</dbReference>
<feature type="compositionally biased region" description="Polar residues" evidence="17">
    <location>
        <begin position="2202"/>
        <end position="2217"/>
    </location>
</feature>
<feature type="transmembrane region" description="Helical" evidence="18">
    <location>
        <begin position="102"/>
        <end position="123"/>
    </location>
</feature>
<evidence type="ECO:0000256" key="17">
    <source>
        <dbReference type="SAM" id="MobiDB-lite"/>
    </source>
</evidence>
<dbReference type="InterPro" id="IPR003960">
    <property type="entry name" value="ATPase_AAA_CS"/>
</dbReference>
<evidence type="ECO:0000313" key="21">
    <source>
        <dbReference type="Proteomes" id="UP001158576"/>
    </source>
</evidence>
<feature type="compositionally biased region" description="Basic and acidic residues" evidence="17">
    <location>
        <begin position="45"/>
        <end position="59"/>
    </location>
</feature>
<dbReference type="InterPro" id="IPR013083">
    <property type="entry name" value="Znf_RING/FYVE/PHD"/>
</dbReference>
<dbReference type="Gene3D" id="1.10.8.60">
    <property type="match status" value="1"/>
</dbReference>
<evidence type="ECO:0000256" key="10">
    <source>
        <dbReference type="ARBA" id="ARBA00022801"/>
    </source>
</evidence>
<feature type="compositionally biased region" description="Basic residues" evidence="17">
    <location>
        <begin position="2174"/>
        <end position="2188"/>
    </location>
</feature>
<dbReference type="InterPro" id="IPR036322">
    <property type="entry name" value="WD40_repeat_dom_sf"/>
</dbReference>
<dbReference type="Gene3D" id="3.40.50.300">
    <property type="entry name" value="P-loop containing nucleotide triphosphate hydrolases"/>
    <property type="match status" value="1"/>
</dbReference>
<keyword evidence="13" id="KW-0969">Cilium</keyword>
<accession>A0ABN7T238</accession>
<gene>
    <name evidence="20" type="ORF">OKIOD_LOCUS14909</name>
</gene>
<feature type="coiled-coil region" evidence="16">
    <location>
        <begin position="1800"/>
        <end position="1834"/>
    </location>
</feature>
<dbReference type="InterPro" id="IPR001680">
    <property type="entry name" value="WD40_rpt"/>
</dbReference>
<keyword evidence="18" id="KW-1133">Transmembrane helix</keyword>
<dbReference type="InterPro" id="IPR000642">
    <property type="entry name" value="Peptidase_M41"/>
</dbReference>
<evidence type="ECO:0000256" key="18">
    <source>
        <dbReference type="SAM" id="Phobius"/>
    </source>
</evidence>
<dbReference type="Pfam" id="PF23385">
    <property type="entry name" value="Beta-prop_IFT140_2nd"/>
    <property type="match status" value="1"/>
</dbReference>
<dbReference type="SMART" id="SM00320">
    <property type="entry name" value="WD40"/>
    <property type="match status" value="5"/>
</dbReference>
<dbReference type="SMART" id="SM00382">
    <property type="entry name" value="AAA"/>
    <property type="match status" value="1"/>
</dbReference>
<feature type="region of interest" description="Disordered" evidence="17">
    <location>
        <begin position="2164"/>
        <end position="2258"/>
    </location>
</feature>
<dbReference type="Pfam" id="PF17862">
    <property type="entry name" value="AAA_lid_3"/>
    <property type="match status" value="1"/>
</dbReference>
<dbReference type="InterPro" id="IPR056156">
    <property type="entry name" value="TPR_IF140_C"/>
</dbReference>
<keyword evidence="5" id="KW-0853">WD repeat</keyword>
<dbReference type="Pfam" id="PF24762">
    <property type="entry name" value="TPR_IF140-IFT172"/>
    <property type="match status" value="2"/>
</dbReference>
<evidence type="ECO:0000256" key="5">
    <source>
        <dbReference type="ARBA" id="ARBA00022574"/>
    </source>
</evidence>
<comment type="subcellular location">
    <subcellularLocation>
        <location evidence="2">Cell projection</location>
        <location evidence="2">Cilium</location>
    </subcellularLocation>
    <subcellularLocation>
        <location evidence="1">Nucleus</location>
    </subcellularLocation>
</comment>
<evidence type="ECO:0000256" key="3">
    <source>
        <dbReference type="ARBA" id="ARBA00010044"/>
    </source>
</evidence>
<dbReference type="InterPro" id="IPR041430">
    <property type="entry name" value="ADD_ATRX"/>
</dbReference>
<feature type="coiled-coil region" evidence="16">
    <location>
        <begin position="67"/>
        <end position="99"/>
    </location>
</feature>
<dbReference type="Pfam" id="PF23383">
    <property type="entry name" value="Beta-prop_IFT140_1st"/>
    <property type="match status" value="1"/>
</dbReference>
<feature type="compositionally biased region" description="Basic and acidic residues" evidence="17">
    <location>
        <begin position="2164"/>
        <end position="2173"/>
    </location>
</feature>
<evidence type="ECO:0000256" key="2">
    <source>
        <dbReference type="ARBA" id="ARBA00004138"/>
    </source>
</evidence>
<dbReference type="InterPro" id="IPR056155">
    <property type="entry name" value="Beta-prop_IFT140_2nd"/>
</dbReference>
<evidence type="ECO:0000256" key="1">
    <source>
        <dbReference type="ARBA" id="ARBA00004123"/>
    </source>
</evidence>
<dbReference type="Pfam" id="PF17981">
    <property type="entry name" value="ADD_ATRX"/>
    <property type="match status" value="1"/>
</dbReference>
<dbReference type="Gene3D" id="2.130.10.10">
    <property type="entry name" value="YVTN repeat-like/Quinoprotein amine dehydrogenase"/>
    <property type="match status" value="2"/>
</dbReference>
<feature type="region of interest" description="Disordered" evidence="17">
    <location>
        <begin position="38"/>
        <end position="59"/>
    </location>
</feature>
<dbReference type="PANTHER" id="PTHR15722:SF7">
    <property type="entry name" value="INTRAFLAGELLAR TRANSPORT PROTEIN 140 HOMOLOG"/>
    <property type="match status" value="1"/>
</dbReference>
<dbReference type="PRINTS" id="PR00830">
    <property type="entry name" value="ENDOLAPTASE"/>
</dbReference>
<evidence type="ECO:0000256" key="13">
    <source>
        <dbReference type="ARBA" id="ARBA00023069"/>
    </source>
</evidence>
<keyword evidence="16" id="KW-0175">Coiled coil</keyword>
<keyword evidence="10" id="KW-0378">Hydrolase</keyword>
<feature type="coiled-coil region" evidence="16">
    <location>
        <begin position="696"/>
        <end position="724"/>
    </location>
</feature>
<evidence type="ECO:0000256" key="15">
    <source>
        <dbReference type="ARBA" id="ARBA00023273"/>
    </source>
</evidence>
<dbReference type="InterPro" id="IPR037219">
    <property type="entry name" value="Peptidase_M41-like"/>
</dbReference>
<dbReference type="PANTHER" id="PTHR15722">
    <property type="entry name" value="IFT140/172-RELATED"/>
    <property type="match status" value="1"/>
</dbReference>
<proteinExistence type="inferred from homology"/>
<evidence type="ECO:0000256" key="16">
    <source>
        <dbReference type="SAM" id="Coils"/>
    </source>
</evidence>
<dbReference type="CDD" id="cd11726">
    <property type="entry name" value="ADDz_ATRX"/>
    <property type="match status" value="1"/>
</dbReference>
<feature type="domain" description="PHD-type" evidence="19">
    <location>
        <begin position="1947"/>
        <end position="2081"/>
    </location>
</feature>
<dbReference type="EMBL" id="OU015567">
    <property type="protein sequence ID" value="CAG5111873.1"/>
    <property type="molecule type" value="Genomic_DNA"/>
</dbReference>
<dbReference type="InterPro" id="IPR015943">
    <property type="entry name" value="WD40/YVTN_repeat-like_dom_sf"/>
</dbReference>
<keyword evidence="14" id="KW-0539">Nucleus</keyword>
<keyword evidence="15" id="KW-0966">Cell projection</keyword>
<dbReference type="SUPFAM" id="SSF52540">
    <property type="entry name" value="P-loop containing nucleoside triphosphate hydrolases"/>
    <property type="match status" value="1"/>
</dbReference>
<evidence type="ECO:0000256" key="12">
    <source>
        <dbReference type="ARBA" id="ARBA00022833"/>
    </source>
</evidence>
<dbReference type="Pfam" id="PF01434">
    <property type="entry name" value="Peptidase_M41"/>
    <property type="match status" value="1"/>
</dbReference>
<dbReference type="PROSITE" id="PS51533">
    <property type="entry name" value="ADD"/>
    <property type="match status" value="1"/>
</dbReference>
<dbReference type="Gene3D" id="1.25.40.470">
    <property type="match status" value="1"/>
</dbReference>
<keyword evidence="21" id="KW-1185">Reference proteome</keyword>
<dbReference type="SUPFAM" id="SSF50978">
    <property type="entry name" value="WD40 repeat-like"/>
    <property type="match status" value="1"/>
</dbReference>
<dbReference type="Pfam" id="PF00004">
    <property type="entry name" value="AAA"/>
    <property type="match status" value="1"/>
</dbReference>
<dbReference type="InterPro" id="IPR003959">
    <property type="entry name" value="ATPase_AAA_core"/>
</dbReference>
<evidence type="ECO:0000259" key="19">
    <source>
        <dbReference type="PROSITE" id="PS51533"/>
    </source>
</evidence>
<dbReference type="InterPro" id="IPR056168">
    <property type="entry name" value="TPR_IF140/IFT172/WDR19"/>
</dbReference>
<reference evidence="20 21" key="1">
    <citation type="submission" date="2021-04" db="EMBL/GenBank/DDBJ databases">
        <authorList>
            <person name="Bliznina A."/>
        </authorList>
    </citation>
    <scope>NUCLEOTIDE SEQUENCE [LARGE SCALE GENOMIC DNA]</scope>
</reference>
<dbReference type="InterPro" id="IPR056154">
    <property type="entry name" value="Beta-prop_IFT140_1st"/>
</dbReference>
<feature type="compositionally biased region" description="Basic residues" evidence="17">
    <location>
        <begin position="2228"/>
        <end position="2241"/>
    </location>
</feature>
<keyword evidence="6" id="KW-0645">Protease</keyword>
<feature type="region of interest" description="Disordered" evidence="17">
    <location>
        <begin position="2097"/>
        <end position="2116"/>
    </location>
</feature>
<evidence type="ECO:0000256" key="8">
    <source>
        <dbReference type="ARBA" id="ARBA00022737"/>
    </source>
</evidence>
<evidence type="ECO:0000256" key="7">
    <source>
        <dbReference type="ARBA" id="ARBA00022723"/>
    </source>
</evidence>
<feature type="transmembrane region" description="Helical" evidence="18">
    <location>
        <begin position="240"/>
        <end position="261"/>
    </location>
</feature>
<evidence type="ECO:0000256" key="11">
    <source>
        <dbReference type="ARBA" id="ARBA00022803"/>
    </source>
</evidence>
<evidence type="ECO:0000256" key="9">
    <source>
        <dbReference type="ARBA" id="ARBA00022771"/>
    </source>
</evidence>
<dbReference type="CDD" id="cd19501">
    <property type="entry name" value="RecA-like_FtsH"/>
    <property type="match status" value="1"/>
</dbReference>
<dbReference type="Proteomes" id="UP001158576">
    <property type="component" value="Chromosome 2"/>
</dbReference>
<keyword evidence="18" id="KW-0472">Membrane</keyword>
<comment type="similarity">
    <text evidence="4">In the N-terminal section; belongs to the AAA ATPase family.</text>
</comment>
<evidence type="ECO:0000256" key="6">
    <source>
        <dbReference type="ARBA" id="ARBA00022670"/>
    </source>
</evidence>
<comment type="similarity">
    <text evidence="3">In the C-terminal section; belongs to the peptidase M41 family.</text>
</comment>
<dbReference type="InterPro" id="IPR027417">
    <property type="entry name" value="P-loop_NTPase"/>
</dbReference>
<organism evidence="20 21">
    <name type="scientific">Oikopleura dioica</name>
    <name type="common">Tunicate</name>
    <dbReference type="NCBI Taxonomy" id="34765"/>
    <lineage>
        <taxon>Eukaryota</taxon>
        <taxon>Metazoa</taxon>
        <taxon>Chordata</taxon>
        <taxon>Tunicata</taxon>
        <taxon>Appendicularia</taxon>
        <taxon>Copelata</taxon>
        <taxon>Oikopleuridae</taxon>
        <taxon>Oikopleura</taxon>
    </lineage>
</organism>
<evidence type="ECO:0000256" key="14">
    <source>
        <dbReference type="ARBA" id="ARBA00023242"/>
    </source>
</evidence>
<dbReference type="Gene3D" id="3.30.40.10">
    <property type="entry name" value="Zinc/RING finger domain, C3HC4 (zinc finger)"/>
    <property type="match status" value="1"/>
</dbReference>
<evidence type="ECO:0000256" key="4">
    <source>
        <dbReference type="ARBA" id="ARBA00010550"/>
    </source>
</evidence>